<feature type="region of interest" description="Disordered" evidence="1">
    <location>
        <begin position="58"/>
        <end position="87"/>
    </location>
</feature>
<reference evidence="3" key="1">
    <citation type="submission" date="2022-11" db="EMBL/GenBank/DDBJ databases">
        <title>Corynebacterium sp. isolated from Penguins.</title>
        <authorList>
            <person name="Sedlar K."/>
            <person name="Svec P."/>
        </authorList>
    </citation>
    <scope>NUCLEOTIDE SEQUENCE</scope>
    <source>
        <strain evidence="3">P7003</strain>
    </source>
</reference>
<dbReference type="Pfam" id="PF14016">
    <property type="entry name" value="DUF4232"/>
    <property type="match status" value="1"/>
</dbReference>
<dbReference type="EMBL" id="JAPMKV010000002">
    <property type="protein sequence ID" value="MCX7444442.1"/>
    <property type="molecule type" value="Genomic_DNA"/>
</dbReference>
<evidence type="ECO:0000313" key="3">
    <source>
        <dbReference type="EMBL" id="MCX7444442.1"/>
    </source>
</evidence>
<organism evidence="3 4">
    <name type="scientific">Corynebacterium pygosceleis</name>
    <dbReference type="NCBI Taxonomy" id="2800406"/>
    <lineage>
        <taxon>Bacteria</taxon>
        <taxon>Bacillati</taxon>
        <taxon>Actinomycetota</taxon>
        <taxon>Actinomycetes</taxon>
        <taxon>Mycobacteriales</taxon>
        <taxon>Corynebacteriaceae</taxon>
        <taxon>Corynebacterium</taxon>
    </lineage>
</organism>
<evidence type="ECO:0000259" key="2">
    <source>
        <dbReference type="Pfam" id="PF14016"/>
    </source>
</evidence>
<feature type="domain" description="DUF4232" evidence="2">
    <location>
        <begin position="86"/>
        <end position="217"/>
    </location>
</feature>
<protein>
    <submittedName>
        <fullName evidence="3">DUF4232 domain-containing protein</fullName>
    </submittedName>
</protein>
<keyword evidence="4" id="KW-1185">Reference proteome</keyword>
<dbReference type="InterPro" id="IPR025326">
    <property type="entry name" value="DUF4232"/>
</dbReference>
<proteinExistence type="predicted"/>
<comment type="caution">
    <text evidence="3">The sequence shown here is derived from an EMBL/GenBank/DDBJ whole genome shotgun (WGS) entry which is preliminary data.</text>
</comment>
<dbReference type="RefSeq" id="WP_267186316.1">
    <property type="nucleotide sequence ID" value="NZ_JAPMKV010000002.1"/>
</dbReference>
<gene>
    <name evidence="3" type="ORF">OS125_04170</name>
</gene>
<sequence length="221" mass="22379">MSSHTSHTGSGGTVHDLPGAPESRISRTGAATAFTSLVIGAILLTGCTDHNRSEVTLAGSAGVEDGTGDGNSPTDRSTPPDPSAPCPAAQLTAAVDSTNAGAGHTFYTVRLTNNGSPCTLSGYPGVSLIDAAGNQVGAAADREIGAKGHPTRLDTGSSATFSTRFSQPHAYNPEACEPTERAQHMKIYPPNDTGWLTIPVSQSTCGSDRISTITVTGVGAD</sequence>
<dbReference type="Proteomes" id="UP001081709">
    <property type="component" value="Unassembled WGS sequence"/>
</dbReference>
<name>A0ABT3WUJ1_9CORY</name>
<feature type="region of interest" description="Disordered" evidence="1">
    <location>
        <begin position="1"/>
        <end position="24"/>
    </location>
</feature>
<evidence type="ECO:0000256" key="1">
    <source>
        <dbReference type="SAM" id="MobiDB-lite"/>
    </source>
</evidence>
<accession>A0ABT3WUJ1</accession>
<evidence type="ECO:0000313" key="4">
    <source>
        <dbReference type="Proteomes" id="UP001081709"/>
    </source>
</evidence>